<proteinExistence type="predicted"/>
<keyword evidence="3" id="KW-1185">Reference proteome</keyword>
<accession>A0AAV6GMN8</accession>
<dbReference type="Pfam" id="PF15816">
    <property type="entry name" value="TMEM82"/>
    <property type="match status" value="1"/>
</dbReference>
<dbReference type="PANTHER" id="PTHR35257">
    <property type="entry name" value="TRANSMEMBRANE PROTEIN 82"/>
    <property type="match status" value="1"/>
</dbReference>
<gene>
    <name evidence="2" type="ORF">AALO_G00143410</name>
</gene>
<evidence type="ECO:0008006" key="4">
    <source>
        <dbReference type="Google" id="ProtNLM"/>
    </source>
</evidence>
<feature type="transmembrane region" description="Helical" evidence="1">
    <location>
        <begin position="203"/>
        <end position="224"/>
    </location>
</feature>
<dbReference type="Proteomes" id="UP000823561">
    <property type="component" value="Chromosome 10"/>
</dbReference>
<keyword evidence="1" id="KW-0472">Membrane</keyword>
<reference evidence="2" key="1">
    <citation type="submission" date="2020-10" db="EMBL/GenBank/DDBJ databases">
        <title>Chromosome-scale genome assembly of the Allis shad, Alosa alosa.</title>
        <authorList>
            <person name="Margot Z."/>
            <person name="Christophe K."/>
            <person name="Cabau C."/>
            <person name="Louis A."/>
            <person name="Berthelot C."/>
            <person name="Parey E."/>
            <person name="Roest Crollius H."/>
            <person name="Montfort J."/>
            <person name="Robinson-Rechavi M."/>
            <person name="Bucao C."/>
            <person name="Bouchez O."/>
            <person name="Gislard M."/>
            <person name="Lluch J."/>
            <person name="Milhes M."/>
            <person name="Lampietro C."/>
            <person name="Lopez Roques C."/>
            <person name="Donnadieu C."/>
            <person name="Braasch I."/>
            <person name="Desvignes T."/>
            <person name="Postlethwait J."/>
            <person name="Bobe J."/>
            <person name="Guiguen Y."/>
        </authorList>
    </citation>
    <scope>NUCLEOTIDE SEQUENCE</scope>
    <source>
        <strain evidence="2">M-15738</strain>
        <tissue evidence="2">Blood</tissue>
    </source>
</reference>
<evidence type="ECO:0000313" key="3">
    <source>
        <dbReference type="Proteomes" id="UP000823561"/>
    </source>
</evidence>
<evidence type="ECO:0000313" key="2">
    <source>
        <dbReference type="EMBL" id="KAG5275086.1"/>
    </source>
</evidence>
<organism evidence="2 3">
    <name type="scientific">Alosa alosa</name>
    <name type="common">allis shad</name>
    <dbReference type="NCBI Taxonomy" id="278164"/>
    <lineage>
        <taxon>Eukaryota</taxon>
        <taxon>Metazoa</taxon>
        <taxon>Chordata</taxon>
        <taxon>Craniata</taxon>
        <taxon>Vertebrata</taxon>
        <taxon>Euteleostomi</taxon>
        <taxon>Actinopterygii</taxon>
        <taxon>Neopterygii</taxon>
        <taxon>Teleostei</taxon>
        <taxon>Clupei</taxon>
        <taxon>Clupeiformes</taxon>
        <taxon>Clupeoidei</taxon>
        <taxon>Clupeidae</taxon>
        <taxon>Alosa</taxon>
    </lineage>
</organism>
<sequence>MTFGAVMVWLPMEDNPVVSILQGVVGACGTTLMCNLLRVSLFVRCTRYTPADGTSERPNGETKSIGRLSSGIQFILLTGVLSLVGPRVSSLIVLEFCLRAVLASLIFGQGTLHEVTKQFLIQCQFSLGCALTCTLQYLHGGAPHRGLSLLLAAGLCWFLARQGERLWAHVGLLYPRHYSQRDCGVCLTLVSSRDALLPMLRRSVVMIFTLASVAATAVVSQHFLLGAEDLRFWTPMTLCYILLLLRVLEDQQSSPGGQAMLRSAGLRVVTLFVWLLMVGNFTDVLQVLFCFLGESVCLLPSLGLLRSTVPPEDDKDPHGPPSSE</sequence>
<keyword evidence="1" id="KW-0812">Transmembrane</keyword>
<evidence type="ECO:0000256" key="1">
    <source>
        <dbReference type="SAM" id="Phobius"/>
    </source>
</evidence>
<dbReference type="InterPro" id="IPR031648">
    <property type="entry name" value="TMEM82"/>
</dbReference>
<feature type="transmembrane region" description="Helical" evidence="1">
    <location>
        <begin position="230"/>
        <end position="248"/>
    </location>
</feature>
<keyword evidence="1" id="KW-1133">Transmembrane helix</keyword>
<comment type="caution">
    <text evidence="2">The sequence shown here is derived from an EMBL/GenBank/DDBJ whole genome shotgun (WGS) entry which is preliminary data.</text>
</comment>
<dbReference type="AlphaFoldDB" id="A0AAV6GMN8"/>
<feature type="transmembrane region" description="Helical" evidence="1">
    <location>
        <begin position="20"/>
        <end position="43"/>
    </location>
</feature>
<name>A0AAV6GMN8_9TELE</name>
<dbReference type="EMBL" id="JADWDJ010000010">
    <property type="protein sequence ID" value="KAG5275086.1"/>
    <property type="molecule type" value="Genomic_DNA"/>
</dbReference>
<dbReference type="PANTHER" id="PTHR35257:SF1">
    <property type="entry name" value="TRANSMEMBRANE PROTEIN 82"/>
    <property type="match status" value="1"/>
</dbReference>
<protein>
    <recommendedName>
        <fullName evidence="4">Transmembrane protein 82</fullName>
    </recommendedName>
</protein>